<dbReference type="OrthoDB" id="5704224at2"/>
<sequence>MYPTRNWTTPIVVAIALSVPGAFLSGTTSAARIDVGESLDGRNCIPFGCDLAHQTQLIYGGDLFSGAMTIDSFGFWSAPGVGNLVSGSFDIRFSVTDADPAETNLPLEDNFGETEHYFTHLTLDGSSDHPFSISGDSFYYDPDDGNLLIDIRADGEITHEGDWATFVSTAHEESTEGMWRGRTRSEDDPGAPSPEWGMTTSFWDFSEDDPVAVPVPNSLALLVAGLIGLFATGLRRRTS</sequence>
<organism evidence="4 5">
    <name type="scientific">Alkalispirillum mobile</name>
    <dbReference type="NCBI Taxonomy" id="85925"/>
    <lineage>
        <taxon>Bacteria</taxon>
        <taxon>Pseudomonadati</taxon>
        <taxon>Pseudomonadota</taxon>
        <taxon>Gammaproteobacteria</taxon>
        <taxon>Chromatiales</taxon>
        <taxon>Ectothiorhodospiraceae</taxon>
        <taxon>Alkalispirillum</taxon>
    </lineage>
</organism>
<accession>A0A498C839</accession>
<feature type="region of interest" description="Disordered" evidence="1">
    <location>
        <begin position="174"/>
        <end position="199"/>
    </location>
</feature>
<feature type="transmembrane region" description="Helical" evidence="2">
    <location>
        <begin position="215"/>
        <end position="234"/>
    </location>
</feature>
<proteinExistence type="predicted"/>
<keyword evidence="5" id="KW-1185">Reference proteome</keyword>
<keyword evidence="2" id="KW-0472">Membrane</keyword>
<evidence type="ECO:0000313" key="5">
    <source>
        <dbReference type="Proteomes" id="UP000275461"/>
    </source>
</evidence>
<comment type="caution">
    <text evidence="4">The sequence shown here is derived from an EMBL/GenBank/DDBJ whole genome shotgun (WGS) entry which is preliminary data.</text>
</comment>
<keyword evidence="3" id="KW-0732">Signal</keyword>
<evidence type="ECO:0000313" key="4">
    <source>
        <dbReference type="EMBL" id="RLK51249.1"/>
    </source>
</evidence>
<dbReference type="AlphaFoldDB" id="A0A498C839"/>
<keyword evidence="2" id="KW-1133">Transmembrane helix</keyword>
<protein>
    <submittedName>
        <fullName evidence="4">Putative secreted protein with PEP-CTERM sorting signal</fullName>
    </submittedName>
</protein>
<evidence type="ECO:0000256" key="1">
    <source>
        <dbReference type="SAM" id="MobiDB-lite"/>
    </source>
</evidence>
<dbReference type="RefSeq" id="WP_121441670.1">
    <property type="nucleotide sequence ID" value="NZ_RCDA01000001.1"/>
</dbReference>
<name>A0A498C839_9GAMM</name>
<dbReference type="Proteomes" id="UP000275461">
    <property type="component" value="Unassembled WGS sequence"/>
</dbReference>
<feature type="chain" id="PRO_5019717869" evidence="3">
    <location>
        <begin position="31"/>
        <end position="239"/>
    </location>
</feature>
<evidence type="ECO:0000256" key="3">
    <source>
        <dbReference type="SAM" id="SignalP"/>
    </source>
</evidence>
<evidence type="ECO:0000256" key="2">
    <source>
        <dbReference type="SAM" id="Phobius"/>
    </source>
</evidence>
<dbReference type="EMBL" id="RCDA01000001">
    <property type="protein sequence ID" value="RLK51249.1"/>
    <property type="molecule type" value="Genomic_DNA"/>
</dbReference>
<feature type="signal peptide" evidence="3">
    <location>
        <begin position="1"/>
        <end position="30"/>
    </location>
</feature>
<keyword evidence="2" id="KW-0812">Transmembrane</keyword>
<gene>
    <name evidence="4" type="ORF">DFR31_1171</name>
</gene>
<reference evidence="4 5" key="1">
    <citation type="submission" date="2018-10" db="EMBL/GenBank/DDBJ databases">
        <title>Genomic Encyclopedia of Type Strains, Phase IV (KMG-IV): sequencing the most valuable type-strain genomes for metagenomic binning, comparative biology and taxonomic classification.</title>
        <authorList>
            <person name="Goeker M."/>
        </authorList>
    </citation>
    <scope>NUCLEOTIDE SEQUENCE [LARGE SCALE GENOMIC DNA]</scope>
    <source>
        <strain evidence="4 5">DSM 12769</strain>
    </source>
</reference>